<name>A0A134B467_9PORP</name>
<dbReference type="STRING" id="322095.HMPREF3185_01629"/>
<dbReference type="AlphaFoldDB" id="A0A134B467"/>
<dbReference type="Proteomes" id="UP000070224">
    <property type="component" value="Unassembled WGS sequence"/>
</dbReference>
<feature type="non-terminal residue" evidence="1">
    <location>
        <position position="1"/>
    </location>
</feature>
<evidence type="ECO:0000313" key="1">
    <source>
        <dbReference type="EMBL" id="KXB74737.1"/>
    </source>
</evidence>
<sequence>RRFFLHEKDTFLPLDKRNVRDEAKGLLGYFGEVYRRVGRVMP</sequence>
<accession>A0A134B467</accession>
<proteinExistence type="predicted"/>
<comment type="caution">
    <text evidence="1">The sequence shown here is derived from an EMBL/GenBank/DDBJ whole genome shotgun (WGS) entry which is preliminary data.</text>
</comment>
<protein>
    <submittedName>
        <fullName evidence="1">Uncharacterized protein</fullName>
    </submittedName>
</protein>
<reference evidence="2" key="1">
    <citation type="submission" date="2016-01" db="EMBL/GenBank/DDBJ databases">
        <authorList>
            <person name="Mitreva M."/>
            <person name="Pepin K.H."/>
            <person name="Mihindukulasuriya K.A."/>
            <person name="Fulton R."/>
            <person name="Fronick C."/>
            <person name="O'Laughlin M."/>
            <person name="Miner T."/>
            <person name="Herter B."/>
            <person name="Rosa B.A."/>
            <person name="Cordes M."/>
            <person name="Tomlinson C."/>
            <person name="Wollam A."/>
            <person name="Palsikar V.B."/>
            <person name="Mardis E.R."/>
            <person name="Wilson R.K."/>
        </authorList>
    </citation>
    <scope>NUCLEOTIDE SEQUENCE [LARGE SCALE GENOMIC DNA]</scope>
    <source>
        <strain evidence="2">KA00683</strain>
    </source>
</reference>
<dbReference type="EMBL" id="LSDK01000113">
    <property type="protein sequence ID" value="KXB74737.1"/>
    <property type="molecule type" value="Genomic_DNA"/>
</dbReference>
<gene>
    <name evidence="1" type="ORF">HMPREF3185_01629</name>
</gene>
<evidence type="ECO:0000313" key="2">
    <source>
        <dbReference type="Proteomes" id="UP000070224"/>
    </source>
</evidence>
<keyword evidence="2" id="KW-1185">Reference proteome</keyword>
<organism evidence="1 2">
    <name type="scientific">Porphyromonas somerae</name>
    <dbReference type="NCBI Taxonomy" id="322095"/>
    <lineage>
        <taxon>Bacteria</taxon>
        <taxon>Pseudomonadati</taxon>
        <taxon>Bacteroidota</taxon>
        <taxon>Bacteroidia</taxon>
        <taxon>Bacteroidales</taxon>
        <taxon>Porphyromonadaceae</taxon>
        <taxon>Porphyromonas</taxon>
    </lineage>
</organism>